<organism evidence="1 2">
    <name type="scientific">Laedolimicola ammoniilytica</name>
    <dbReference type="NCBI Taxonomy" id="2981771"/>
    <lineage>
        <taxon>Bacteria</taxon>
        <taxon>Bacillati</taxon>
        <taxon>Bacillota</taxon>
        <taxon>Clostridia</taxon>
        <taxon>Lachnospirales</taxon>
        <taxon>Lachnospiraceae</taxon>
        <taxon>Laedolimicola</taxon>
    </lineage>
</organism>
<reference evidence="1 2" key="1">
    <citation type="journal article" date="2021" name="ISME Commun">
        <title>Automated analysis of genomic sequences facilitates high-throughput and comprehensive description of bacteria.</title>
        <authorList>
            <person name="Hitch T.C.A."/>
        </authorList>
    </citation>
    <scope>NUCLEOTIDE SEQUENCE [LARGE SCALE GENOMIC DNA]</scope>
    <source>
        <strain evidence="1 2">Sanger_04</strain>
    </source>
</reference>
<evidence type="ECO:0000313" key="2">
    <source>
        <dbReference type="Proteomes" id="UP001652461"/>
    </source>
</evidence>
<evidence type="ECO:0000313" key="1">
    <source>
        <dbReference type="EMBL" id="MCU6695571.1"/>
    </source>
</evidence>
<accession>A0ABT2RTC3</accession>
<gene>
    <name evidence="1" type="ORF">OCV63_01505</name>
</gene>
<keyword evidence="2" id="KW-1185">Reference proteome</keyword>
<dbReference type="RefSeq" id="WP_158361667.1">
    <property type="nucleotide sequence ID" value="NZ_JAOQKC010000002.1"/>
</dbReference>
<dbReference type="EMBL" id="JAOQKC010000002">
    <property type="protein sequence ID" value="MCU6695571.1"/>
    <property type="molecule type" value="Genomic_DNA"/>
</dbReference>
<sequence length="121" mass="13688">MKQILFQDKESGLNHVGILMDDGDVICGCCGGLVPADEVNEMVTIIEIYDKWISLDLLMDKMKQSDGKPRKIINGCMNLERGKGANILMGDRWFHTSYVQDFYIVGGKVYIETENTIYCTK</sequence>
<comment type="caution">
    <text evidence="1">The sequence shown here is derived from an EMBL/GenBank/DDBJ whole genome shotgun (WGS) entry which is preliminary data.</text>
</comment>
<name>A0ABT2RTC3_9FIRM</name>
<protein>
    <submittedName>
        <fullName evidence="1">Uncharacterized protein</fullName>
    </submittedName>
</protein>
<proteinExistence type="predicted"/>
<dbReference type="Proteomes" id="UP001652461">
    <property type="component" value="Unassembled WGS sequence"/>
</dbReference>